<feature type="compositionally biased region" description="Polar residues" evidence="1">
    <location>
        <begin position="211"/>
        <end position="222"/>
    </location>
</feature>
<evidence type="ECO:0000256" key="1">
    <source>
        <dbReference type="SAM" id="MobiDB-lite"/>
    </source>
</evidence>
<keyword evidence="3" id="KW-1185">Reference proteome</keyword>
<protein>
    <submittedName>
        <fullName evidence="2">Uncharacterized protein</fullName>
    </submittedName>
</protein>
<feature type="region of interest" description="Disordered" evidence="1">
    <location>
        <begin position="1"/>
        <end position="38"/>
    </location>
</feature>
<sequence>MSSSTEKQSTSQDSMEVFLALRSDNQPTSAQTGTKTEIQKLFEETETGEHPEYPDHLTMERIVSGKLTPDTSSRDGKLCLIGPKEEAYLSSAASDFLMVRQLIIENKCMEVTMMLFLNPILQKCLSEKEQLYCVRLMNIVLCGPTTEVHRAKDQFTDFFYEFENYKNAVAMGSPHVINILKKMEEVLNTIRQQIRTQYLSGTHVAAEDQAGPSQQTSAFHQNGSGGSSST</sequence>
<dbReference type="AlphaFoldDB" id="G0N1W0"/>
<dbReference type="HOGENOM" id="CLU_1205688_0_0_1"/>
<feature type="compositionally biased region" description="Polar residues" evidence="1">
    <location>
        <begin position="23"/>
        <end position="36"/>
    </location>
</feature>
<feature type="region of interest" description="Disordered" evidence="1">
    <location>
        <begin position="206"/>
        <end position="230"/>
    </location>
</feature>
<organism evidence="3">
    <name type="scientific">Caenorhabditis brenneri</name>
    <name type="common">Nematode worm</name>
    <dbReference type="NCBI Taxonomy" id="135651"/>
    <lineage>
        <taxon>Eukaryota</taxon>
        <taxon>Metazoa</taxon>
        <taxon>Ecdysozoa</taxon>
        <taxon>Nematoda</taxon>
        <taxon>Chromadorea</taxon>
        <taxon>Rhabditida</taxon>
        <taxon>Rhabditina</taxon>
        <taxon>Rhabditomorpha</taxon>
        <taxon>Rhabditoidea</taxon>
        <taxon>Rhabditidae</taxon>
        <taxon>Peloderinae</taxon>
        <taxon>Caenorhabditis</taxon>
    </lineage>
</organism>
<dbReference type="InParanoid" id="G0N1W0"/>
<accession>G0N1W0</accession>
<dbReference type="Proteomes" id="UP000008068">
    <property type="component" value="Unassembled WGS sequence"/>
</dbReference>
<evidence type="ECO:0000313" key="3">
    <source>
        <dbReference type="Proteomes" id="UP000008068"/>
    </source>
</evidence>
<name>G0N1W0_CAEBE</name>
<dbReference type="EMBL" id="GL379828">
    <property type="protein sequence ID" value="EGT50395.1"/>
    <property type="molecule type" value="Genomic_DNA"/>
</dbReference>
<reference evidence="3" key="1">
    <citation type="submission" date="2011-07" db="EMBL/GenBank/DDBJ databases">
        <authorList>
            <consortium name="Caenorhabditis brenneri Sequencing and Analysis Consortium"/>
            <person name="Wilson R.K."/>
        </authorList>
    </citation>
    <scope>NUCLEOTIDE SEQUENCE [LARGE SCALE GENOMIC DNA]</scope>
    <source>
        <strain evidence="3">PB2801</strain>
    </source>
</reference>
<feature type="compositionally biased region" description="Polar residues" evidence="1">
    <location>
        <begin position="1"/>
        <end position="14"/>
    </location>
</feature>
<proteinExistence type="predicted"/>
<gene>
    <name evidence="2" type="ORF">CAEBREN_09196</name>
</gene>
<evidence type="ECO:0000313" key="2">
    <source>
        <dbReference type="EMBL" id="EGT50395.1"/>
    </source>
</evidence>